<reference evidence="7 8" key="1">
    <citation type="submission" date="2019-03" db="EMBL/GenBank/DDBJ databases">
        <title>Freshwater and sediment microbial communities from various areas in North America, analyzing microbe dynamics in response to fracking.</title>
        <authorList>
            <person name="Lamendella R."/>
        </authorList>
    </citation>
    <scope>NUCLEOTIDE SEQUENCE [LARGE SCALE GENOMIC DNA]</scope>
    <source>
        <strain evidence="7 8">1_TX</strain>
    </source>
</reference>
<evidence type="ECO:0000313" key="7">
    <source>
        <dbReference type="EMBL" id="TDO02858.1"/>
    </source>
</evidence>
<dbReference type="InterPro" id="IPR011206">
    <property type="entry name" value="Citrate_lyase_beta/mcl1/mcl2"/>
</dbReference>
<dbReference type="GO" id="GO:0016829">
    <property type="term" value="F:lyase activity"/>
    <property type="evidence" value="ECO:0007669"/>
    <property type="project" value="UniProtKB-KW"/>
</dbReference>
<dbReference type="InterPro" id="IPR005000">
    <property type="entry name" value="Aldolase/citrate-lyase_domain"/>
</dbReference>
<evidence type="ECO:0000259" key="6">
    <source>
        <dbReference type="Pfam" id="PF03328"/>
    </source>
</evidence>
<dbReference type="InterPro" id="IPR040442">
    <property type="entry name" value="Pyrv_kinase-like_dom_sf"/>
</dbReference>
<feature type="binding site" evidence="5">
    <location>
        <position position="116"/>
    </location>
    <ligand>
        <name>Mg(2+)</name>
        <dbReference type="ChEBI" id="CHEBI:18420"/>
    </ligand>
</feature>
<feature type="binding site" evidence="4">
    <location>
        <position position="116"/>
    </location>
    <ligand>
        <name>substrate</name>
    </ligand>
</feature>
<sequence>MPIKQHRSFLFVPATRPERINKAHASEADVVIVDLEDAVAPGDKDEARRLLHGYLTSTCGPEILVRVNSTRPEFEKDLAMCAHFPSVTGIMLPKAETNQQIEQAAACGKPVWPIIESARGLVSLQSLAFTKGIERLTLGALDLATDLNLEPGTSGATTLLDQCRYQLVVCSRAAKLPPPIESVVPEIHDTERVESVARRAVEMGFAGMLSIHPKQIPSIHKAFTPSENLVLWARRVLESAKSVDGAFQLDGQMVDEPVINRAKSLLARVRL</sequence>
<evidence type="ECO:0000256" key="3">
    <source>
        <dbReference type="ARBA" id="ARBA00022842"/>
    </source>
</evidence>
<proteinExistence type="predicted"/>
<accession>A0A4R6H531</accession>
<keyword evidence="7" id="KW-0456">Lyase</keyword>
<dbReference type="InterPro" id="IPR015813">
    <property type="entry name" value="Pyrv/PenolPyrv_kinase-like_dom"/>
</dbReference>
<keyword evidence="8" id="KW-1185">Reference proteome</keyword>
<dbReference type="PANTHER" id="PTHR32308">
    <property type="entry name" value="LYASE BETA SUBUNIT, PUTATIVE (AFU_ORTHOLOGUE AFUA_4G13030)-RELATED"/>
    <property type="match status" value="1"/>
</dbReference>
<evidence type="ECO:0000256" key="2">
    <source>
        <dbReference type="ARBA" id="ARBA00022723"/>
    </source>
</evidence>
<dbReference type="AlphaFoldDB" id="A0A4R6H531"/>
<evidence type="ECO:0000256" key="4">
    <source>
        <dbReference type="PIRSR" id="PIRSR015582-1"/>
    </source>
</evidence>
<feature type="binding site" evidence="4">
    <location>
        <position position="66"/>
    </location>
    <ligand>
        <name>substrate</name>
    </ligand>
</feature>
<dbReference type="PANTHER" id="PTHR32308:SF10">
    <property type="entry name" value="CITRATE LYASE SUBUNIT BETA"/>
    <property type="match status" value="1"/>
</dbReference>
<evidence type="ECO:0000256" key="1">
    <source>
        <dbReference type="ARBA" id="ARBA00001946"/>
    </source>
</evidence>
<dbReference type="Pfam" id="PF03328">
    <property type="entry name" value="HpcH_HpaI"/>
    <property type="match status" value="1"/>
</dbReference>
<dbReference type="EMBL" id="SNWH01000019">
    <property type="protein sequence ID" value="TDO02858.1"/>
    <property type="molecule type" value="Genomic_DNA"/>
</dbReference>
<dbReference type="GO" id="GO:0000287">
    <property type="term" value="F:magnesium ion binding"/>
    <property type="evidence" value="ECO:0007669"/>
    <property type="project" value="TreeGrafter"/>
</dbReference>
<comment type="cofactor">
    <cofactor evidence="1">
        <name>Mg(2+)</name>
        <dbReference type="ChEBI" id="CHEBI:18420"/>
    </cofactor>
</comment>
<dbReference type="GO" id="GO:0006107">
    <property type="term" value="P:oxaloacetate metabolic process"/>
    <property type="evidence" value="ECO:0007669"/>
    <property type="project" value="TreeGrafter"/>
</dbReference>
<evidence type="ECO:0000313" key="8">
    <source>
        <dbReference type="Proteomes" id="UP000295150"/>
    </source>
</evidence>
<organism evidence="7 8">
    <name type="scientific">Halomonas ventosae</name>
    <dbReference type="NCBI Taxonomy" id="229007"/>
    <lineage>
        <taxon>Bacteria</taxon>
        <taxon>Pseudomonadati</taxon>
        <taxon>Pseudomonadota</taxon>
        <taxon>Gammaproteobacteria</taxon>
        <taxon>Oceanospirillales</taxon>
        <taxon>Halomonadaceae</taxon>
        <taxon>Halomonas</taxon>
    </lineage>
</organism>
<dbReference type="OrthoDB" id="6831788at2"/>
<feature type="binding site" evidence="5">
    <location>
        <position position="142"/>
    </location>
    <ligand>
        <name>Mg(2+)</name>
        <dbReference type="ChEBI" id="CHEBI:18420"/>
    </ligand>
</feature>
<dbReference type="Gene3D" id="3.20.20.60">
    <property type="entry name" value="Phosphoenolpyruvate-binding domains"/>
    <property type="match status" value="1"/>
</dbReference>
<comment type="caution">
    <text evidence="7">The sequence shown here is derived from an EMBL/GenBank/DDBJ whole genome shotgun (WGS) entry which is preliminary data.</text>
</comment>
<evidence type="ECO:0000256" key="5">
    <source>
        <dbReference type="PIRSR" id="PIRSR015582-2"/>
    </source>
</evidence>
<protein>
    <submittedName>
        <fullName evidence="7">(S)-citramalyl-CoA lyase</fullName>
    </submittedName>
</protein>
<keyword evidence="3 5" id="KW-0460">Magnesium</keyword>
<name>A0A4R6H531_9GAMM</name>
<dbReference type="Proteomes" id="UP000295150">
    <property type="component" value="Unassembled WGS sequence"/>
</dbReference>
<dbReference type="SUPFAM" id="SSF51621">
    <property type="entry name" value="Phosphoenolpyruvate/pyruvate domain"/>
    <property type="match status" value="1"/>
</dbReference>
<feature type="domain" description="HpcH/HpaI aldolase/citrate lyase" evidence="6">
    <location>
        <begin position="7"/>
        <end position="213"/>
    </location>
</feature>
<dbReference type="PIRSF" id="PIRSF015582">
    <property type="entry name" value="Cit_lyase_B"/>
    <property type="match status" value="1"/>
</dbReference>
<dbReference type="RefSeq" id="WP_133483965.1">
    <property type="nucleotide sequence ID" value="NZ_SNWH01000019.1"/>
</dbReference>
<gene>
    <name evidence="7" type="ORF">DFO68_11925</name>
</gene>
<keyword evidence="2 5" id="KW-0479">Metal-binding</keyword>